<reference evidence="3" key="1">
    <citation type="journal article" date="2019" name="Int. J. Syst. Evol. Microbiol.">
        <title>The Global Catalogue of Microorganisms (GCM) 10K type strain sequencing project: providing services to taxonomists for standard genome sequencing and annotation.</title>
        <authorList>
            <consortium name="The Broad Institute Genomics Platform"/>
            <consortium name="The Broad Institute Genome Sequencing Center for Infectious Disease"/>
            <person name="Wu L."/>
            <person name="Ma J."/>
        </authorList>
    </citation>
    <scope>NUCLEOTIDE SEQUENCE [LARGE SCALE GENOMIC DNA]</scope>
    <source>
        <strain evidence="3">CGMCC 1.15420</strain>
    </source>
</reference>
<dbReference type="RefSeq" id="WP_120462714.1">
    <property type="nucleotide sequence ID" value="NZ_BMIW01000001.1"/>
</dbReference>
<keyword evidence="3" id="KW-1185">Reference proteome</keyword>
<dbReference type="EMBL" id="BMIW01000001">
    <property type="protein sequence ID" value="GGF83372.1"/>
    <property type="molecule type" value="Genomic_DNA"/>
</dbReference>
<feature type="region of interest" description="Disordered" evidence="1">
    <location>
        <begin position="1"/>
        <end position="62"/>
    </location>
</feature>
<dbReference type="InterPro" id="IPR025435">
    <property type="entry name" value="YfhD-like"/>
</dbReference>
<evidence type="ECO:0000313" key="2">
    <source>
        <dbReference type="EMBL" id="GGF83372.1"/>
    </source>
</evidence>
<evidence type="ECO:0008006" key="4">
    <source>
        <dbReference type="Google" id="ProtNLM"/>
    </source>
</evidence>
<protein>
    <recommendedName>
        <fullName evidence="4">YfhD family protein</fullName>
    </recommendedName>
</protein>
<proteinExistence type="predicted"/>
<feature type="compositionally biased region" description="Basic and acidic residues" evidence="1">
    <location>
        <begin position="19"/>
        <end position="33"/>
    </location>
</feature>
<name>A0ABQ1VND1_9BACL</name>
<comment type="caution">
    <text evidence="2">The sequence shown here is derived from an EMBL/GenBank/DDBJ whole genome shotgun (WGS) entry which is preliminary data.</text>
</comment>
<accession>A0ABQ1VND1</accession>
<dbReference type="Pfam" id="PF14151">
    <property type="entry name" value="YfhD"/>
    <property type="match status" value="1"/>
</dbReference>
<feature type="compositionally biased region" description="Basic and acidic residues" evidence="1">
    <location>
        <begin position="40"/>
        <end position="55"/>
    </location>
</feature>
<organism evidence="2 3">
    <name type="scientific">Paenibacillus aceti</name>
    <dbReference type="NCBI Taxonomy" id="1820010"/>
    <lineage>
        <taxon>Bacteria</taxon>
        <taxon>Bacillati</taxon>
        <taxon>Bacillota</taxon>
        <taxon>Bacilli</taxon>
        <taxon>Bacillales</taxon>
        <taxon>Paenibacillaceae</taxon>
        <taxon>Paenibacillus</taxon>
    </lineage>
</organism>
<sequence length="62" mass="7419">MSHSKSNHEHKKSTPRSLSDGRFEDVEFSRDQADQEDWEALERSERADARMQHDKLKNHKRL</sequence>
<dbReference type="Proteomes" id="UP000608420">
    <property type="component" value="Unassembled WGS sequence"/>
</dbReference>
<evidence type="ECO:0000256" key="1">
    <source>
        <dbReference type="SAM" id="MobiDB-lite"/>
    </source>
</evidence>
<evidence type="ECO:0000313" key="3">
    <source>
        <dbReference type="Proteomes" id="UP000608420"/>
    </source>
</evidence>
<gene>
    <name evidence="2" type="ORF">GCM10010913_01090</name>
</gene>